<dbReference type="Pfam" id="PF19037">
    <property type="entry name" value="Fuz_longin_2"/>
    <property type="match status" value="1"/>
</dbReference>
<proteinExistence type="inferred from homology"/>
<feature type="compositionally biased region" description="Low complexity" evidence="4">
    <location>
        <begin position="196"/>
        <end position="211"/>
    </location>
</feature>
<gene>
    <name evidence="8" type="ORF">C6P46_004895</name>
</gene>
<dbReference type="Pfam" id="PF19038">
    <property type="entry name" value="Fuz_longin_3"/>
    <property type="match status" value="1"/>
</dbReference>
<evidence type="ECO:0000256" key="3">
    <source>
        <dbReference type="RuleBase" id="RU367048"/>
    </source>
</evidence>
<feature type="compositionally biased region" description="Basic and acidic residues" evidence="4">
    <location>
        <begin position="181"/>
        <end position="191"/>
    </location>
</feature>
<keyword evidence="3" id="KW-0653">Protein transport</keyword>
<dbReference type="PRINTS" id="PR01546">
    <property type="entry name" value="YEAST73DUF"/>
</dbReference>
<comment type="function">
    <text evidence="3">Required for multiple vacuole delivery pathways including the cytoplasm to vacuole transport (Cvt), autophagy, pexophagy and endocytosis.</text>
</comment>
<reference evidence="8 9" key="1">
    <citation type="submission" date="2020-11" db="EMBL/GenBank/DDBJ databases">
        <title>Kefir isolates.</title>
        <authorList>
            <person name="Marcisauskas S."/>
            <person name="Kim Y."/>
            <person name="Blasche S."/>
        </authorList>
    </citation>
    <scope>NUCLEOTIDE SEQUENCE [LARGE SCALE GENOMIC DNA]</scope>
    <source>
        <strain evidence="8 9">KR</strain>
    </source>
</reference>
<dbReference type="Pfam" id="PF19036">
    <property type="entry name" value="Fuz_longin_1"/>
    <property type="match status" value="1"/>
</dbReference>
<dbReference type="GO" id="GO:0000329">
    <property type="term" value="C:fungal-type vacuole membrane"/>
    <property type="evidence" value="ECO:0007669"/>
    <property type="project" value="TreeGrafter"/>
</dbReference>
<dbReference type="GO" id="GO:0032585">
    <property type="term" value="C:multivesicular body membrane"/>
    <property type="evidence" value="ECO:0007669"/>
    <property type="project" value="UniProtKB-SubCell"/>
</dbReference>
<organism evidence="8 9">
    <name type="scientific">Rhodotorula mucilaginosa</name>
    <name type="common">Yeast</name>
    <name type="synonym">Rhodotorula rubra</name>
    <dbReference type="NCBI Taxonomy" id="5537"/>
    <lineage>
        <taxon>Eukaryota</taxon>
        <taxon>Fungi</taxon>
        <taxon>Dikarya</taxon>
        <taxon>Basidiomycota</taxon>
        <taxon>Pucciniomycotina</taxon>
        <taxon>Microbotryomycetes</taxon>
        <taxon>Sporidiobolales</taxon>
        <taxon>Sporidiobolaceae</taxon>
        <taxon>Rhodotorula</taxon>
    </lineage>
</organism>
<feature type="compositionally biased region" description="Acidic residues" evidence="4">
    <location>
        <begin position="156"/>
        <end position="172"/>
    </location>
</feature>
<sequence length="893" mass="94687">MPSESSSTLQLPSLLAQLRSPSTATASLISSSAADSTSIHSHHSDDDDETSSLEGLARRLNTARNAKRSVHRNRISSSTAAEPVLSSSPPPTTATGPASLRRSDSASSSSAAAAASASASSSSSGTLNRQRHARDDDHRDDGDDDQDGAGKGAVKDEEEEADTEDDDDEGEDDRVQFISRSEGHPDPRDLLRAQLSAANTATTATSSPPSSRTRRQGDEILQSNKKAQGQENPNPTRWVSSSSRRVVRDQQRQTRAASPPSSALYEESGRSVSLQPAGSSAASSAMSVTVGGCNSTATAPTDADAVTDSEANLIKMMYLPRRYFILSTAGKLVYTSDSSEEAATGLVGVMQAIVSIFADEGDKIRYIDVGQTKISFLLKAPLYLVVLRQHLDYLYLQVLSVVTVSQLQNIFAKRSNFDLRQLISGTEPFFDSLVSTLQTSLAVALSSISVYRLPPTLRSDLARALDPGKETIRSLDLLYVLLLAEGRLVTLLRPKKHSIHPTDLHLLLETVYAPRRTSSSSDETESGPPGGDEDDEDEAGQTGGGGENLDQRQQRSKPRPRPRPRPRRRPSPLLEPGAESWFPICLPRFNPRGFLHAYVSFLETSPTSSASSSLGFESRAGGEGGGGGGGEGGAKAEDGIGVVILSSRRDAFVGVQQVAQAIKARLLSSSSSSSSAISTGGGGVSSGSFSSSTPHHPPLPAPPSTSISTSASTAAAAGAADGGLVHSILMSRAHQSYSLGELAIPGLRHFVYKDRERVQVTMPRWEGEYYAAAAAISEEGADDDDDDDAVAASTRARMRLVTLYQRLHAALHPRTSAATVGGREGGGGGASVQYLRTSHEAVLGWMTNDFELYVSTSPLLPPAAMVKCARRVSEWVKRDEARLFLSGKGAGVF</sequence>
<dbReference type="GO" id="GO:0006623">
    <property type="term" value="P:protein targeting to vacuole"/>
    <property type="evidence" value="ECO:0007669"/>
    <property type="project" value="UniProtKB-UniRule"/>
</dbReference>
<keyword evidence="3" id="KW-0072">Autophagy</keyword>
<keyword evidence="3" id="KW-0967">Endosome</keyword>
<feature type="compositionally biased region" description="Polar residues" evidence="4">
    <location>
        <begin position="221"/>
        <end position="238"/>
    </location>
</feature>
<dbReference type="InterPro" id="IPR043972">
    <property type="entry name" value="FUZ/MON1/HPS1_longin_1"/>
</dbReference>
<dbReference type="Proteomes" id="UP000777482">
    <property type="component" value="Unassembled WGS sequence"/>
</dbReference>
<dbReference type="OrthoDB" id="272411at2759"/>
<feature type="region of interest" description="Disordered" evidence="4">
    <location>
        <begin position="515"/>
        <end position="576"/>
    </location>
</feature>
<protein>
    <recommendedName>
        <fullName evidence="2 3">Vacuolar fusion protein MON1</fullName>
    </recommendedName>
</protein>
<dbReference type="PANTHER" id="PTHR13027">
    <property type="entry name" value="SAND PROTEIN-RELATED"/>
    <property type="match status" value="1"/>
</dbReference>
<keyword evidence="3" id="KW-0472">Membrane</keyword>
<keyword evidence="3" id="KW-0926">Vacuole</keyword>
<dbReference type="GO" id="GO:0006914">
    <property type="term" value="P:autophagy"/>
    <property type="evidence" value="ECO:0007669"/>
    <property type="project" value="UniProtKB-UniRule"/>
</dbReference>
<evidence type="ECO:0000256" key="4">
    <source>
        <dbReference type="SAM" id="MobiDB-lite"/>
    </source>
</evidence>
<feature type="compositionally biased region" description="Basic residues" evidence="4">
    <location>
        <begin position="65"/>
        <end position="74"/>
    </location>
</feature>
<feature type="compositionally biased region" description="Low complexity" evidence="4">
    <location>
        <begin position="704"/>
        <end position="713"/>
    </location>
</feature>
<comment type="similarity">
    <text evidence="3">Belongs to the MON1/SAND family.</text>
</comment>
<dbReference type="InterPro" id="IPR043970">
    <property type="entry name" value="FUZ/MON1/HPS1_longin_3"/>
</dbReference>
<keyword evidence="9" id="KW-1185">Reference proteome</keyword>
<feature type="region of interest" description="Disordered" evidence="4">
    <location>
        <begin position="606"/>
        <end position="634"/>
    </location>
</feature>
<comment type="caution">
    <text evidence="8">The sequence shown here is derived from an EMBL/GenBank/DDBJ whole genome shotgun (WGS) entry which is preliminary data.</text>
</comment>
<feature type="compositionally biased region" description="Gly residues" evidence="4">
    <location>
        <begin position="621"/>
        <end position="633"/>
    </location>
</feature>
<dbReference type="PANTHER" id="PTHR13027:SF7">
    <property type="entry name" value="VACUOLAR FUSION PROTEIN MON1 HOMOLOG"/>
    <property type="match status" value="1"/>
</dbReference>
<accession>A0A9P6W6Y4</accession>
<feature type="compositionally biased region" description="Basic residues" evidence="4">
    <location>
        <begin position="554"/>
        <end position="570"/>
    </location>
</feature>
<dbReference type="AlphaFoldDB" id="A0A9P6W6Y4"/>
<name>A0A9P6W6Y4_RHOMI</name>
<feature type="domain" description="FUZ/MON1/HPS1 first Longin" evidence="5">
    <location>
        <begin position="322"/>
        <end position="433"/>
    </location>
</feature>
<evidence type="ECO:0000256" key="2">
    <source>
        <dbReference type="ARBA" id="ARBA00018132"/>
    </source>
</evidence>
<evidence type="ECO:0000259" key="7">
    <source>
        <dbReference type="Pfam" id="PF19038"/>
    </source>
</evidence>
<evidence type="ECO:0000259" key="5">
    <source>
        <dbReference type="Pfam" id="PF19036"/>
    </source>
</evidence>
<evidence type="ECO:0000259" key="6">
    <source>
        <dbReference type="Pfam" id="PF19037"/>
    </source>
</evidence>
<feature type="compositionally biased region" description="Low complexity" evidence="4">
    <location>
        <begin position="93"/>
        <end position="124"/>
    </location>
</feature>
<evidence type="ECO:0000313" key="9">
    <source>
        <dbReference type="Proteomes" id="UP000777482"/>
    </source>
</evidence>
<dbReference type="InterPro" id="IPR043971">
    <property type="entry name" value="FUZ/MON1/HPS1_longin_2"/>
</dbReference>
<evidence type="ECO:0000313" key="8">
    <source>
        <dbReference type="EMBL" id="KAG0666328.1"/>
    </source>
</evidence>
<feature type="region of interest" description="Disordered" evidence="4">
    <location>
        <begin position="20"/>
        <end position="278"/>
    </location>
</feature>
<dbReference type="GO" id="GO:0016192">
    <property type="term" value="P:vesicle-mediated transport"/>
    <property type="evidence" value="ECO:0007669"/>
    <property type="project" value="InterPro"/>
</dbReference>
<feature type="compositionally biased region" description="Low complexity" evidence="4">
    <location>
        <begin position="22"/>
        <end position="39"/>
    </location>
</feature>
<keyword evidence="3" id="KW-0813">Transport</keyword>
<dbReference type="GO" id="GO:0035658">
    <property type="term" value="C:Mon1-Ccz1 complex"/>
    <property type="evidence" value="ECO:0007669"/>
    <property type="project" value="TreeGrafter"/>
</dbReference>
<feature type="domain" description="FUZ/MON1/HPS1 second Longin" evidence="6">
    <location>
        <begin position="476"/>
        <end position="609"/>
    </location>
</feature>
<feature type="domain" description="FUZ/MON1/HPS1 third Longin" evidence="7">
    <location>
        <begin position="746"/>
        <end position="880"/>
    </location>
</feature>
<dbReference type="EMBL" id="PUHQ01000005">
    <property type="protein sequence ID" value="KAG0666328.1"/>
    <property type="molecule type" value="Genomic_DNA"/>
</dbReference>
<feature type="region of interest" description="Disordered" evidence="4">
    <location>
        <begin position="671"/>
        <end position="713"/>
    </location>
</feature>
<comment type="subcellular location">
    <subcellularLocation>
        <location evidence="3">Endosome</location>
        <location evidence="3">Multivesicular body membrane</location>
        <topology evidence="3">Peripheral membrane protein</topology>
    </subcellularLocation>
    <subcellularLocation>
        <location evidence="1 3">Prevacuolar compartment membrane</location>
        <topology evidence="1 3">Peripheral membrane protein</topology>
    </subcellularLocation>
    <subcellularLocation>
        <location evidence="3">Vacuole membrane</location>
        <topology evidence="3">Peripheral membrane protein</topology>
    </subcellularLocation>
</comment>
<evidence type="ECO:0000256" key="1">
    <source>
        <dbReference type="ARBA" id="ARBA00004380"/>
    </source>
</evidence>
<dbReference type="InterPro" id="IPR004353">
    <property type="entry name" value="Mon1"/>
</dbReference>